<evidence type="ECO:0000313" key="3">
    <source>
        <dbReference type="EMBL" id="KAJ8064003.1"/>
    </source>
</evidence>
<feature type="compositionally biased region" description="Basic and acidic residues" evidence="2">
    <location>
        <begin position="150"/>
        <end position="163"/>
    </location>
</feature>
<evidence type="ECO:0000313" key="4">
    <source>
        <dbReference type="Proteomes" id="UP001152300"/>
    </source>
</evidence>
<accession>A0A9X0AN29</accession>
<evidence type="ECO:0000256" key="1">
    <source>
        <dbReference type="SAM" id="Coils"/>
    </source>
</evidence>
<feature type="compositionally biased region" description="Basic residues" evidence="2">
    <location>
        <begin position="831"/>
        <end position="841"/>
    </location>
</feature>
<feature type="region of interest" description="Disordered" evidence="2">
    <location>
        <begin position="1087"/>
        <end position="1154"/>
    </location>
</feature>
<feature type="region of interest" description="Disordered" evidence="2">
    <location>
        <begin position="551"/>
        <end position="570"/>
    </location>
</feature>
<proteinExistence type="predicted"/>
<sequence length="1450" mass="161587">MHIWAGSGSSSNGKETVRRRTRTPQKTIRGLKKRKSSASIGLGMDGSCSNGEVRNPSLSPGPSPRRDSGIDCGVAFEAESEDSIHTYDVEEDMVKPLNVGSLDSDSGRVNTIGRIEDGLKKLREKKLDKDLHDELEVLSTSRKPKGKGVTLKDLDDTKEHGTDDFSSSLSGLSRMMASNKRIFGASREREERLAATTIKDSNGNVFNTRSSLVTKQMDPKKMPPSDTAEIIQDNPQHLTLIGGKNDPKKIFSPKKVPEHESPDGSSCPGIAQGNSPIVLTASHSNTDSSESENEMERVFSVMCEQISEPESTDGQLGGENFAPVIGSVYDSEGKYGTQGIFSVRCEDVFGPDSTDEHIGNEYSTPDIKSFHTSESRNESERAFSMSCEQVPELDMDGHLGNERSTPDFKSFHNALDISRETISRNASIRGFSLRVPHLVREARQSLFTSPHFHRNHVPSPSQESMGEITSLKEMEFCASGLKNHSVDDVERNDLEPSVDDSPRIRHERAMANLEGFSSNLGSPMSLSVMDNYKTKMDPFTIGDVVESSSGVSLDGEAEAEANANDDGNFPLFQGGNISSLEYPLRQIKLHSPRLENHENSLGLKDSRQDSVERDIKNSEGFSPVHQKVLNSMTPKHSIHYTVREKTAERGERHYATMFKPISWTSRENDECLPQGGIAMERKPSQYPAKKRAFSQPGGSSSMSWTGQNFYSSFGSNCAKSFDGHGSEEWLLGNERCSESEEEMQRFWMKNSKGTVLGVGDVREEMDVEGDNDGYERQGQPGENRCCFLSMSQGRFGGAPTTIRRSIPQIDGQNSPPLLAVDSPVEPIRSPSPRKRLQKVNRSKSPSSVNKSSSSSLGKIFQNSRVEGMEGEIRDLRIEVEELKRMVDELEKEVKGVRVREESGCERVGYLGNRMEEVWGAVYGKGWDGEKVGGEGVDWEDNKEVEWTREVRDVGLFRVLGRMKRDGYDEKERDVSDGLLKERRIESYEVDLMVPISSNPKSKSKITMDDDGDEEEEFMSLDTPISLEQQKSRKLAIDGGLKTRGEMIIKQLLEAENLLAADRRRLDEELAKLERELLGLEGRRKMVGSEVESCEDKGRKEGESEFEKMRREDGNGNGKGEAVFGELSGDKDSEEENGDEQALKQGAEHFHKEYNPDVEFNCMDRDGRSIDQEGFKLEIRDDGKGKQKDGMRVNEERLERLERPELLEMGKKIEGRIGSWKPDAVEMEGLVEAGISPGNEGDNGKIRGEEEDEDEERKFCVSEFEFEFELVKEEEGKKEKKEVESLMSDLLARQEIERVRMEEWWEVERERDLEEIRGLRQMVEELKGLVLNRKGEGGVCAGGKEGIGNWKGNGIGNKDEDDLHDCDKLGCGCCPSGSGNGGRGGKGGKSGKASNVANMRKRDVCSFEDEGREGDCEEERDGGYEHEHGNGNGNGKGFWDWVGGGILWRQD</sequence>
<comment type="caution">
    <text evidence="3">The sequence shown here is derived from an EMBL/GenBank/DDBJ whole genome shotgun (WGS) entry which is preliminary data.</text>
</comment>
<feature type="coiled-coil region" evidence="1">
    <location>
        <begin position="865"/>
        <end position="899"/>
    </location>
</feature>
<feature type="compositionally biased region" description="Basic and acidic residues" evidence="2">
    <location>
        <begin position="1145"/>
        <end position="1154"/>
    </location>
</feature>
<dbReference type="EMBL" id="JAPEIS010000008">
    <property type="protein sequence ID" value="KAJ8064003.1"/>
    <property type="molecule type" value="Genomic_DNA"/>
</dbReference>
<feature type="compositionally biased region" description="Basic residues" evidence="2">
    <location>
        <begin position="17"/>
        <end position="36"/>
    </location>
</feature>
<feature type="region of interest" description="Disordered" evidence="2">
    <location>
        <begin position="1231"/>
        <end position="1253"/>
    </location>
</feature>
<dbReference type="OrthoDB" id="3559138at2759"/>
<feature type="region of interest" description="Disordered" evidence="2">
    <location>
        <begin position="1172"/>
        <end position="1196"/>
    </location>
</feature>
<keyword evidence="4" id="KW-1185">Reference proteome</keyword>
<feature type="region of interest" description="Disordered" evidence="2">
    <location>
        <begin position="678"/>
        <end position="701"/>
    </location>
</feature>
<feature type="region of interest" description="Disordered" evidence="2">
    <location>
        <begin position="1405"/>
        <end position="1436"/>
    </location>
</feature>
<feature type="region of interest" description="Disordered" evidence="2">
    <location>
        <begin position="195"/>
        <end position="294"/>
    </location>
</feature>
<feature type="coiled-coil region" evidence="1">
    <location>
        <begin position="1051"/>
        <end position="1082"/>
    </location>
</feature>
<feature type="compositionally biased region" description="Basic and acidic residues" evidence="2">
    <location>
        <begin position="245"/>
        <end position="262"/>
    </location>
</feature>
<organism evidence="3 4">
    <name type="scientific">Sclerotinia nivalis</name>
    <dbReference type="NCBI Taxonomy" id="352851"/>
    <lineage>
        <taxon>Eukaryota</taxon>
        <taxon>Fungi</taxon>
        <taxon>Dikarya</taxon>
        <taxon>Ascomycota</taxon>
        <taxon>Pezizomycotina</taxon>
        <taxon>Leotiomycetes</taxon>
        <taxon>Helotiales</taxon>
        <taxon>Sclerotiniaceae</taxon>
        <taxon>Sclerotinia</taxon>
    </lineage>
</organism>
<reference evidence="3" key="1">
    <citation type="submission" date="2022-11" db="EMBL/GenBank/DDBJ databases">
        <title>Genome Resource of Sclerotinia nivalis Strain SnTB1, a Plant Pathogen Isolated from American Ginseng.</title>
        <authorList>
            <person name="Fan S."/>
        </authorList>
    </citation>
    <scope>NUCLEOTIDE SEQUENCE</scope>
    <source>
        <strain evidence="3">SnTB1</strain>
    </source>
</reference>
<feature type="compositionally biased region" description="Polar residues" evidence="2">
    <location>
        <begin position="47"/>
        <end position="60"/>
    </location>
</feature>
<feature type="region of interest" description="Disordered" evidence="2">
    <location>
        <begin position="1"/>
        <end position="71"/>
    </location>
</feature>
<feature type="region of interest" description="Disordered" evidence="2">
    <location>
        <begin position="798"/>
        <end position="862"/>
    </location>
</feature>
<protein>
    <submittedName>
        <fullName evidence="3">Uncharacterized protein</fullName>
    </submittedName>
</protein>
<feature type="region of interest" description="Disordered" evidence="2">
    <location>
        <begin position="138"/>
        <end position="167"/>
    </location>
</feature>
<evidence type="ECO:0000256" key="2">
    <source>
        <dbReference type="SAM" id="MobiDB-lite"/>
    </source>
</evidence>
<feature type="compositionally biased region" description="Acidic residues" evidence="2">
    <location>
        <begin position="1405"/>
        <end position="1419"/>
    </location>
</feature>
<dbReference type="Proteomes" id="UP001152300">
    <property type="component" value="Unassembled WGS sequence"/>
</dbReference>
<name>A0A9X0AN29_9HELO</name>
<feature type="compositionally biased region" description="Polar residues" evidence="2">
    <location>
        <begin position="198"/>
        <end position="214"/>
    </location>
</feature>
<feature type="compositionally biased region" description="Low complexity" evidence="2">
    <location>
        <begin position="842"/>
        <end position="855"/>
    </location>
</feature>
<feature type="compositionally biased region" description="Basic and acidic residues" evidence="2">
    <location>
        <begin position="1093"/>
        <end position="1113"/>
    </location>
</feature>
<gene>
    <name evidence="3" type="ORF">OCU04_007846</name>
</gene>
<keyword evidence="1" id="KW-0175">Coiled coil</keyword>
<feature type="compositionally biased region" description="Polar residues" evidence="2">
    <location>
        <begin position="272"/>
        <end position="288"/>
    </location>
</feature>